<dbReference type="SMART" id="SM00380">
    <property type="entry name" value="AP2"/>
    <property type="match status" value="1"/>
</dbReference>
<keyword evidence="3" id="KW-0238">DNA-binding</keyword>
<name>A0A8J8T699_HALGN</name>
<evidence type="ECO:0000256" key="2">
    <source>
        <dbReference type="ARBA" id="ARBA00023015"/>
    </source>
</evidence>
<dbReference type="AlphaFoldDB" id="A0A8J8T699"/>
<dbReference type="GO" id="GO:0005634">
    <property type="term" value="C:nucleus"/>
    <property type="evidence" value="ECO:0007669"/>
    <property type="project" value="UniProtKB-SubCell"/>
</dbReference>
<sequence length="588" mass="66891">MRQDFQQTTSSFNGYIHAGSYQLHSQNYPTAPNSMRNAGLLAHNQDSNFFLGRQEQLQSMRNLTLPQPQQVSAMAETMIHSNFTKLPEFRKPIDEKETYQQKHHFRFIQLPSLSSTLSSTDILSNCSPSASEIKGRTDYSHGVLNNREEEDDICICNTQTQTQVQRMPTNLISPSSNKIEVVQLPKLRETQIITALQKSLQDKGFLFEKMSFIQNMMIENSQLRLQNGGDQPLRRTVPLNQRPKRWQVQQFEHIAKLRLRQSEITACFSPFDQQCSGFNNVFMSYEILPSGECCDSDLKISSSIHTNSFDAKTRALSKKTNRIDVQGNNSDPQIPTLLKTKRTTQDSQVSEELLFVEVNPNKRRAVNADLNSIGQITQFLSSQTNVGSVSNRNFSENKSNRSSAVPVTIAGKIVDHQLALVEDTDEDLISQDKMGSVCCSSAQQDLYPLPHQDVEDLFSALVQRRRLRLYALMQGKNDTEIIITPTPKVTKGETVFFANSIEKIFNRSDVKDFRGSKYRGISKNGSSWQILVMLSRQKRYVGKLPTEEAAARFYDKVSIQYQGDLAKTNFPYTKRQVMRLLKAKPLLE</sequence>
<dbReference type="GO" id="GO:0003677">
    <property type="term" value="F:DNA binding"/>
    <property type="evidence" value="ECO:0007669"/>
    <property type="project" value="UniProtKB-KW"/>
</dbReference>
<dbReference type="Proteomes" id="UP000785679">
    <property type="component" value="Unassembled WGS sequence"/>
</dbReference>
<comment type="caution">
    <text evidence="7">The sequence shown here is derived from an EMBL/GenBank/DDBJ whole genome shotgun (WGS) entry which is preliminary data.</text>
</comment>
<evidence type="ECO:0000259" key="6">
    <source>
        <dbReference type="PROSITE" id="PS51032"/>
    </source>
</evidence>
<gene>
    <name evidence="7" type="ORF">FGO68_gene2791</name>
</gene>
<evidence type="ECO:0000256" key="1">
    <source>
        <dbReference type="ARBA" id="ARBA00004123"/>
    </source>
</evidence>
<evidence type="ECO:0000256" key="4">
    <source>
        <dbReference type="ARBA" id="ARBA00023163"/>
    </source>
</evidence>
<keyword evidence="8" id="KW-1185">Reference proteome</keyword>
<comment type="subcellular location">
    <subcellularLocation>
        <location evidence="1">Nucleus</location>
    </subcellularLocation>
</comment>
<keyword evidence="2" id="KW-0805">Transcription regulation</keyword>
<evidence type="ECO:0000256" key="3">
    <source>
        <dbReference type="ARBA" id="ARBA00023125"/>
    </source>
</evidence>
<dbReference type="PROSITE" id="PS51032">
    <property type="entry name" value="AP2_ERF"/>
    <property type="match status" value="1"/>
</dbReference>
<organism evidence="7 8">
    <name type="scientific">Halteria grandinella</name>
    <dbReference type="NCBI Taxonomy" id="5974"/>
    <lineage>
        <taxon>Eukaryota</taxon>
        <taxon>Sar</taxon>
        <taxon>Alveolata</taxon>
        <taxon>Ciliophora</taxon>
        <taxon>Intramacronucleata</taxon>
        <taxon>Spirotrichea</taxon>
        <taxon>Stichotrichia</taxon>
        <taxon>Sporadotrichida</taxon>
        <taxon>Halteriidae</taxon>
        <taxon>Halteria</taxon>
    </lineage>
</organism>
<dbReference type="GO" id="GO:0003700">
    <property type="term" value="F:DNA-binding transcription factor activity"/>
    <property type="evidence" value="ECO:0007669"/>
    <property type="project" value="InterPro"/>
</dbReference>
<dbReference type="EMBL" id="RRYP01003335">
    <property type="protein sequence ID" value="TNV83899.1"/>
    <property type="molecule type" value="Genomic_DNA"/>
</dbReference>
<dbReference type="Gene3D" id="3.30.730.10">
    <property type="entry name" value="AP2/ERF domain"/>
    <property type="match status" value="1"/>
</dbReference>
<keyword evidence="4" id="KW-0804">Transcription</keyword>
<evidence type="ECO:0000256" key="5">
    <source>
        <dbReference type="ARBA" id="ARBA00023242"/>
    </source>
</evidence>
<accession>A0A8J8T699</accession>
<reference evidence="7" key="1">
    <citation type="submission" date="2019-06" db="EMBL/GenBank/DDBJ databases">
        <authorList>
            <person name="Zheng W."/>
        </authorList>
    </citation>
    <scope>NUCLEOTIDE SEQUENCE</scope>
    <source>
        <strain evidence="7">QDHG01</strain>
    </source>
</reference>
<dbReference type="InterPro" id="IPR036955">
    <property type="entry name" value="AP2/ERF_dom_sf"/>
</dbReference>
<proteinExistence type="predicted"/>
<evidence type="ECO:0000313" key="7">
    <source>
        <dbReference type="EMBL" id="TNV83899.1"/>
    </source>
</evidence>
<evidence type="ECO:0000313" key="8">
    <source>
        <dbReference type="Proteomes" id="UP000785679"/>
    </source>
</evidence>
<feature type="domain" description="AP2/ERF" evidence="6">
    <location>
        <begin position="512"/>
        <end position="571"/>
    </location>
</feature>
<keyword evidence="5" id="KW-0539">Nucleus</keyword>
<dbReference type="InterPro" id="IPR001471">
    <property type="entry name" value="AP2/ERF_dom"/>
</dbReference>
<protein>
    <recommendedName>
        <fullName evidence="6">AP2/ERF domain-containing protein</fullName>
    </recommendedName>
</protein>